<protein>
    <recommendedName>
        <fullName evidence="12">Serine--tRNA ligase</fullName>
        <ecNumber evidence="12">6.1.1.11</ecNumber>
    </recommendedName>
    <alternativeName>
        <fullName evidence="12">Seryl-tRNA synthetase</fullName>
        <shortName evidence="12">SerRS</shortName>
    </alternativeName>
    <alternativeName>
        <fullName evidence="12">Seryl-tRNA(Ser/Sec) synthetase</fullName>
    </alternativeName>
</protein>
<comment type="catalytic activity">
    <reaction evidence="10 12">
        <text>tRNA(Sec) + L-serine + ATP = L-seryl-tRNA(Sec) + AMP + diphosphate + H(+)</text>
        <dbReference type="Rhea" id="RHEA:42580"/>
        <dbReference type="Rhea" id="RHEA-COMP:9742"/>
        <dbReference type="Rhea" id="RHEA-COMP:10128"/>
        <dbReference type="ChEBI" id="CHEBI:15378"/>
        <dbReference type="ChEBI" id="CHEBI:30616"/>
        <dbReference type="ChEBI" id="CHEBI:33019"/>
        <dbReference type="ChEBI" id="CHEBI:33384"/>
        <dbReference type="ChEBI" id="CHEBI:78442"/>
        <dbReference type="ChEBI" id="CHEBI:78533"/>
        <dbReference type="ChEBI" id="CHEBI:456215"/>
        <dbReference type="EC" id="6.1.1.11"/>
    </reaction>
</comment>
<evidence type="ECO:0000256" key="11">
    <source>
        <dbReference type="ARBA" id="ARBA00048823"/>
    </source>
</evidence>
<keyword evidence="6 12" id="KW-0547">Nucleotide-binding</keyword>
<dbReference type="CDD" id="cd00770">
    <property type="entry name" value="SerRS_core"/>
    <property type="match status" value="1"/>
</dbReference>
<dbReference type="PANTHER" id="PTHR43697:SF1">
    <property type="entry name" value="SERINE--TRNA LIGASE"/>
    <property type="match status" value="1"/>
</dbReference>
<dbReference type="PIRSF" id="PIRSF001529">
    <property type="entry name" value="Ser-tRNA-synth_IIa"/>
    <property type="match status" value="1"/>
</dbReference>
<accession>A0ABV7VMU8</accession>
<dbReference type="PRINTS" id="PR00981">
    <property type="entry name" value="TRNASYNTHSER"/>
</dbReference>
<evidence type="ECO:0000256" key="4">
    <source>
        <dbReference type="ARBA" id="ARBA00022490"/>
    </source>
</evidence>
<evidence type="ECO:0000256" key="13">
    <source>
        <dbReference type="SAM" id="Coils"/>
    </source>
</evidence>
<dbReference type="InterPro" id="IPR010978">
    <property type="entry name" value="tRNA-bd_arm"/>
</dbReference>
<comment type="pathway">
    <text evidence="2 12">Aminoacyl-tRNA biosynthesis; selenocysteinyl-tRNA(Sec) biosynthesis; L-seryl-tRNA(Sec) from L-serine and tRNA(Sec): step 1/1.</text>
</comment>
<comment type="function">
    <text evidence="12">Catalyzes the attachment of serine to tRNA(Ser). Is also able to aminoacylate tRNA(Sec) with serine, to form the misacylated tRNA L-seryl-tRNA(Sec), which will be further converted into selenocysteinyl-tRNA(Sec).</text>
</comment>
<keyword evidence="7 12" id="KW-0067">ATP-binding</keyword>
<evidence type="ECO:0000256" key="9">
    <source>
        <dbReference type="ARBA" id="ARBA00023146"/>
    </source>
</evidence>
<dbReference type="InterPro" id="IPR006195">
    <property type="entry name" value="aa-tRNA-synth_II"/>
</dbReference>
<comment type="subunit">
    <text evidence="12">Homodimer. The tRNA molecule binds across the dimer.</text>
</comment>
<gene>
    <name evidence="12 15" type="primary">serS</name>
    <name evidence="15" type="ORF">ACFOOQ_18030</name>
</gene>
<feature type="binding site" evidence="12">
    <location>
        <begin position="349"/>
        <end position="352"/>
    </location>
    <ligand>
        <name>ATP</name>
        <dbReference type="ChEBI" id="CHEBI:30616"/>
    </ligand>
</feature>
<dbReference type="PANTHER" id="PTHR43697">
    <property type="entry name" value="SERYL-TRNA SYNTHETASE"/>
    <property type="match status" value="1"/>
</dbReference>
<evidence type="ECO:0000256" key="1">
    <source>
        <dbReference type="ARBA" id="ARBA00004496"/>
    </source>
</evidence>
<dbReference type="RefSeq" id="WP_379729001.1">
    <property type="nucleotide sequence ID" value="NZ_JBHRYJ010000004.1"/>
</dbReference>
<evidence type="ECO:0000259" key="14">
    <source>
        <dbReference type="PROSITE" id="PS50862"/>
    </source>
</evidence>
<dbReference type="InterPro" id="IPR015866">
    <property type="entry name" value="Ser-tRNA-synth_1_N"/>
</dbReference>
<dbReference type="Pfam" id="PF02403">
    <property type="entry name" value="Seryl_tRNA_N"/>
    <property type="match status" value="1"/>
</dbReference>
<comment type="caution">
    <text evidence="15">The sequence shown here is derived from an EMBL/GenBank/DDBJ whole genome shotgun (WGS) entry which is preliminary data.</text>
</comment>
<proteinExistence type="inferred from homology"/>
<dbReference type="SUPFAM" id="SSF55681">
    <property type="entry name" value="Class II aaRS and biotin synthetases"/>
    <property type="match status" value="1"/>
</dbReference>
<comment type="subcellular location">
    <subcellularLocation>
        <location evidence="1 12">Cytoplasm</location>
    </subcellularLocation>
</comment>
<comment type="caution">
    <text evidence="12">Lacks conserved residue(s) required for the propagation of feature annotation.</text>
</comment>
<comment type="similarity">
    <text evidence="3 12">Belongs to the class-II aminoacyl-tRNA synthetase family. Type-1 seryl-tRNA synthetase subfamily.</text>
</comment>
<feature type="binding site" evidence="12">
    <location>
        <position position="385"/>
    </location>
    <ligand>
        <name>L-serine</name>
        <dbReference type="ChEBI" id="CHEBI:33384"/>
    </ligand>
</feature>
<keyword evidence="16" id="KW-1185">Reference proteome</keyword>
<keyword evidence="13" id="KW-0175">Coiled coil</keyword>
<dbReference type="HAMAP" id="MF_00176">
    <property type="entry name" value="Ser_tRNA_synth_type1"/>
    <property type="match status" value="1"/>
</dbReference>
<comment type="catalytic activity">
    <reaction evidence="11 12">
        <text>tRNA(Ser) + L-serine + ATP = L-seryl-tRNA(Ser) + AMP + diphosphate + H(+)</text>
        <dbReference type="Rhea" id="RHEA:12292"/>
        <dbReference type="Rhea" id="RHEA-COMP:9669"/>
        <dbReference type="Rhea" id="RHEA-COMP:9703"/>
        <dbReference type="ChEBI" id="CHEBI:15378"/>
        <dbReference type="ChEBI" id="CHEBI:30616"/>
        <dbReference type="ChEBI" id="CHEBI:33019"/>
        <dbReference type="ChEBI" id="CHEBI:33384"/>
        <dbReference type="ChEBI" id="CHEBI:78442"/>
        <dbReference type="ChEBI" id="CHEBI:78533"/>
        <dbReference type="ChEBI" id="CHEBI:456215"/>
        <dbReference type="EC" id="6.1.1.11"/>
    </reaction>
</comment>
<dbReference type="InterPro" id="IPR045864">
    <property type="entry name" value="aa-tRNA-synth_II/BPL/LPL"/>
</dbReference>
<feature type="coiled-coil region" evidence="13">
    <location>
        <begin position="37"/>
        <end position="104"/>
    </location>
</feature>
<dbReference type="GO" id="GO:0004828">
    <property type="term" value="F:serine-tRNA ligase activity"/>
    <property type="evidence" value="ECO:0007669"/>
    <property type="project" value="UniProtKB-EC"/>
</dbReference>
<feature type="binding site" evidence="12">
    <location>
        <begin position="231"/>
        <end position="233"/>
    </location>
    <ligand>
        <name>L-serine</name>
        <dbReference type="ChEBI" id="CHEBI:33384"/>
    </ligand>
</feature>
<evidence type="ECO:0000256" key="8">
    <source>
        <dbReference type="ARBA" id="ARBA00022917"/>
    </source>
</evidence>
<dbReference type="PROSITE" id="PS50862">
    <property type="entry name" value="AA_TRNA_LIGASE_II"/>
    <property type="match status" value="1"/>
</dbReference>
<evidence type="ECO:0000313" key="15">
    <source>
        <dbReference type="EMBL" id="MFC3677458.1"/>
    </source>
</evidence>
<dbReference type="NCBIfam" id="TIGR00414">
    <property type="entry name" value="serS"/>
    <property type="match status" value="1"/>
</dbReference>
<reference evidence="16" key="1">
    <citation type="journal article" date="2019" name="Int. J. Syst. Evol. Microbiol.">
        <title>The Global Catalogue of Microorganisms (GCM) 10K type strain sequencing project: providing services to taxonomists for standard genome sequencing and annotation.</title>
        <authorList>
            <consortium name="The Broad Institute Genomics Platform"/>
            <consortium name="The Broad Institute Genome Sequencing Center for Infectious Disease"/>
            <person name="Wu L."/>
            <person name="Ma J."/>
        </authorList>
    </citation>
    <scope>NUCLEOTIDE SEQUENCE [LARGE SCALE GENOMIC DNA]</scope>
    <source>
        <strain evidence="16">KCTC 42182</strain>
    </source>
</reference>
<evidence type="ECO:0000256" key="6">
    <source>
        <dbReference type="ARBA" id="ARBA00022741"/>
    </source>
</evidence>
<comment type="domain">
    <text evidence="12">Consists of two distinct domains, a catalytic core and a N-terminal extension that is involved in tRNA binding.</text>
</comment>
<dbReference type="EC" id="6.1.1.11" evidence="12"/>
<evidence type="ECO:0000256" key="12">
    <source>
        <dbReference type="HAMAP-Rule" id="MF_00176"/>
    </source>
</evidence>
<feature type="binding site" evidence="12">
    <location>
        <position position="285"/>
    </location>
    <ligand>
        <name>L-serine</name>
        <dbReference type="ChEBI" id="CHEBI:33384"/>
    </ligand>
</feature>
<dbReference type="EMBL" id="JBHRYJ010000004">
    <property type="protein sequence ID" value="MFC3677458.1"/>
    <property type="molecule type" value="Genomic_DNA"/>
</dbReference>
<feature type="domain" description="Aminoacyl-transfer RNA synthetases class-II family profile" evidence="14">
    <location>
        <begin position="173"/>
        <end position="410"/>
    </location>
</feature>
<evidence type="ECO:0000256" key="3">
    <source>
        <dbReference type="ARBA" id="ARBA00010728"/>
    </source>
</evidence>
<keyword evidence="8 12" id="KW-0648">Protein biosynthesis</keyword>
<dbReference type="Gene3D" id="1.10.287.40">
    <property type="entry name" value="Serine-tRNA synthetase, tRNA binding domain"/>
    <property type="match status" value="1"/>
</dbReference>
<sequence>MHDIKAIRDNPEAFDRAIARRGVAPQAQALIDLDKTRRAAQTEFDELQGRRNSLSREIGVAKGRKDEARAAELMAEVATLKDRLAALEAEQKEAEAALTDALSRIPNLPADEVPDGLDESFNVEQRQHGAPKTYSFKPKEHFDIGEGLGYMDFAAGVKLAGARFTVVKSQLARLSRALGQFMLDLHTTEFGYTEMQPPLLVNDATAYGTGQLPKFGEDLFRTTAGYWLIPTAEVPLTNLARDLIIDEAELPWRMTALTPCFRSEAGAAGRDTRGMIRQHQFDKVELVSIVTADKSVEEHERMTEASETVLKRLGLPFRTMLLCAGDMGGAARKTYDLEVWLPGQNQYREISSCSNCWDWQARRMNARSRAAGEKQTRFVHTLNGSGVAVGRALIAVMENYQNEDGSIAVPDALAPYMGGLKTIEKVSK</sequence>
<keyword evidence="9 12" id="KW-0030">Aminoacyl-tRNA synthetase</keyword>
<keyword evidence="5 12" id="KW-0436">Ligase</keyword>
<dbReference type="Proteomes" id="UP001595711">
    <property type="component" value="Unassembled WGS sequence"/>
</dbReference>
<organism evidence="15 16">
    <name type="scientific">Ferrovibrio xuzhouensis</name>
    <dbReference type="NCBI Taxonomy" id="1576914"/>
    <lineage>
        <taxon>Bacteria</taxon>
        <taxon>Pseudomonadati</taxon>
        <taxon>Pseudomonadota</taxon>
        <taxon>Alphaproteobacteria</taxon>
        <taxon>Rhodospirillales</taxon>
        <taxon>Rhodospirillaceae</taxon>
        <taxon>Ferrovibrio</taxon>
    </lineage>
</organism>
<dbReference type="Pfam" id="PF00587">
    <property type="entry name" value="tRNA-synt_2b"/>
    <property type="match status" value="1"/>
</dbReference>
<evidence type="ECO:0000256" key="7">
    <source>
        <dbReference type="ARBA" id="ARBA00022840"/>
    </source>
</evidence>
<dbReference type="SUPFAM" id="SSF46589">
    <property type="entry name" value="tRNA-binding arm"/>
    <property type="match status" value="1"/>
</dbReference>
<dbReference type="InterPro" id="IPR033729">
    <property type="entry name" value="SerRS_core"/>
</dbReference>
<evidence type="ECO:0000313" key="16">
    <source>
        <dbReference type="Proteomes" id="UP001595711"/>
    </source>
</evidence>
<evidence type="ECO:0000256" key="10">
    <source>
        <dbReference type="ARBA" id="ARBA00047929"/>
    </source>
</evidence>
<evidence type="ECO:0000256" key="5">
    <source>
        <dbReference type="ARBA" id="ARBA00022598"/>
    </source>
</evidence>
<dbReference type="InterPro" id="IPR002314">
    <property type="entry name" value="aa-tRNA-synt_IIb"/>
</dbReference>
<dbReference type="Gene3D" id="3.30.930.10">
    <property type="entry name" value="Bira Bifunctional Protein, Domain 2"/>
    <property type="match status" value="1"/>
</dbReference>
<evidence type="ECO:0000256" key="2">
    <source>
        <dbReference type="ARBA" id="ARBA00005045"/>
    </source>
</evidence>
<keyword evidence="4 12" id="KW-0963">Cytoplasm</keyword>
<feature type="binding site" evidence="12">
    <location>
        <begin position="262"/>
        <end position="264"/>
    </location>
    <ligand>
        <name>ATP</name>
        <dbReference type="ChEBI" id="CHEBI:30616"/>
    </ligand>
</feature>
<dbReference type="InterPro" id="IPR042103">
    <property type="entry name" value="SerRS_1_N_sf"/>
</dbReference>
<dbReference type="InterPro" id="IPR002317">
    <property type="entry name" value="Ser-tRNA-ligase_type_1"/>
</dbReference>
<name>A0ABV7VMU8_9PROT</name>